<evidence type="ECO:0000313" key="4">
    <source>
        <dbReference type="EMBL" id="OCL14667.1"/>
    </source>
</evidence>
<dbReference type="Pfam" id="PF08031">
    <property type="entry name" value="BBE"/>
    <property type="match status" value="1"/>
</dbReference>
<comment type="similarity">
    <text evidence="1">Belongs to the oxygen-dependent FAD-linked oxidoreductase family.</text>
</comment>
<dbReference type="InterPro" id="IPR016166">
    <property type="entry name" value="FAD-bd_PCMH"/>
</dbReference>
<organism evidence="4 5">
    <name type="scientific">Glonium stellatum</name>
    <dbReference type="NCBI Taxonomy" id="574774"/>
    <lineage>
        <taxon>Eukaryota</taxon>
        <taxon>Fungi</taxon>
        <taxon>Dikarya</taxon>
        <taxon>Ascomycota</taxon>
        <taxon>Pezizomycotina</taxon>
        <taxon>Dothideomycetes</taxon>
        <taxon>Pleosporomycetidae</taxon>
        <taxon>Gloniales</taxon>
        <taxon>Gloniaceae</taxon>
        <taxon>Glonium</taxon>
    </lineage>
</organism>
<dbReference type="Gene3D" id="3.40.462.20">
    <property type="match status" value="1"/>
</dbReference>
<dbReference type="Pfam" id="PF01565">
    <property type="entry name" value="FAD_binding_4"/>
    <property type="match status" value="1"/>
</dbReference>
<dbReference type="AlphaFoldDB" id="A0A8E2FCJ6"/>
<dbReference type="Proteomes" id="UP000250140">
    <property type="component" value="Unassembled WGS sequence"/>
</dbReference>
<keyword evidence="5" id="KW-1185">Reference proteome</keyword>
<accession>A0A8E2FCJ6</accession>
<evidence type="ECO:0000256" key="2">
    <source>
        <dbReference type="ARBA" id="ARBA00023002"/>
    </source>
</evidence>
<feature type="domain" description="FAD-binding PCMH-type" evidence="3">
    <location>
        <begin position="79"/>
        <end position="262"/>
    </location>
</feature>
<dbReference type="EMBL" id="KV748548">
    <property type="protein sequence ID" value="OCL14667.1"/>
    <property type="molecule type" value="Genomic_DNA"/>
</dbReference>
<dbReference type="PANTHER" id="PTHR13878:SF91">
    <property type="entry name" value="FAD BINDING DOMAIN PROTEIN (AFU_ORTHOLOGUE AFUA_6G12070)-RELATED"/>
    <property type="match status" value="1"/>
</dbReference>
<dbReference type="Gene3D" id="3.30.465.10">
    <property type="match status" value="2"/>
</dbReference>
<name>A0A8E2FCJ6_9PEZI</name>
<dbReference type="InterPro" id="IPR016169">
    <property type="entry name" value="FAD-bd_PCMH_sub2"/>
</dbReference>
<dbReference type="OrthoDB" id="9983560at2759"/>
<reference evidence="4 5" key="1">
    <citation type="journal article" date="2016" name="Nat. Commun.">
        <title>Ectomycorrhizal ecology is imprinted in the genome of the dominant symbiotic fungus Cenococcum geophilum.</title>
        <authorList>
            <consortium name="DOE Joint Genome Institute"/>
            <person name="Peter M."/>
            <person name="Kohler A."/>
            <person name="Ohm R.A."/>
            <person name="Kuo A."/>
            <person name="Krutzmann J."/>
            <person name="Morin E."/>
            <person name="Arend M."/>
            <person name="Barry K.W."/>
            <person name="Binder M."/>
            <person name="Choi C."/>
            <person name="Clum A."/>
            <person name="Copeland A."/>
            <person name="Grisel N."/>
            <person name="Haridas S."/>
            <person name="Kipfer T."/>
            <person name="LaButti K."/>
            <person name="Lindquist E."/>
            <person name="Lipzen A."/>
            <person name="Maire R."/>
            <person name="Meier B."/>
            <person name="Mihaltcheva S."/>
            <person name="Molinier V."/>
            <person name="Murat C."/>
            <person name="Poggeler S."/>
            <person name="Quandt C.A."/>
            <person name="Sperisen C."/>
            <person name="Tritt A."/>
            <person name="Tisserant E."/>
            <person name="Crous P.W."/>
            <person name="Henrissat B."/>
            <person name="Nehls U."/>
            <person name="Egli S."/>
            <person name="Spatafora J.W."/>
            <person name="Grigoriev I.V."/>
            <person name="Martin F.M."/>
        </authorList>
    </citation>
    <scope>NUCLEOTIDE SEQUENCE [LARGE SCALE GENOMIC DNA]</scope>
    <source>
        <strain evidence="4 5">CBS 207.34</strain>
    </source>
</reference>
<keyword evidence="2" id="KW-0560">Oxidoreductase</keyword>
<dbReference type="InterPro" id="IPR036318">
    <property type="entry name" value="FAD-bd_PCMH-like_sf"/>
</dbReference>
<dbReference type="PROSITE" id="PS51387">
    <property type="entry name" value="FAD_PCMH"/>
    <property type="match status" value="1"/>
</dbReference>
<evidence type="ECO:0000313" key="5">
    <source>
        <dbReference type="Proteomes" id="UP000250140"/>
    </source>
</evidence>
<dbReference type="InterPro" id="IPR012951">
    <property type="entry name" value="BBE"/>
</dbReference>
<dbReference type="PANTHER" id="PTHR13878">
    <property type="entry name" value="GULONOLACTONE OXIDASE"/>
    <property type="match status" value="1"/>
</dbReference>
<dbReference type="InterPro" id="IPR050432">
    <property type="entry name" value="FAD-linked_Oxidoreductases_BP"/>
</dbReference>
<dbReference type="InterPro" id="IPR006094">
    <property type="entry name" value="Oxid_FAD_bind_N"/>
</dbReference>
<protein>
    <submittedName>
        <fullName evidence="4">Isoamyl alcohol oxidase</fullName>
    </submittedName>
</protein>
<dbReference type="GO" id="GO:0071949">
    <property type="term" value="F:FAD binding"/>
    <property type="evidence" value="ECO:0007669"/>
    <property type="project" value="InterPro"/>
</dbReference>
<sequence>MPLSLPCFSTYNGHPIQRDVTACVAIQANYTLDTFRSPQFGAFMNGQGEICLSNASDQCLLDNTNPNDPIAYTNVSCNQGSVSPYYVEVHSTADILATFSFAKRTGIGLSVKNSGHDYMGRSSQRGSLALWTRKLVNLSYSSSFVPAGCATNASTAAITTGAGANFDDIYTFAHQHNVTFIGGYAATIGASGGWVMGGGHSVLSPVYGLGIDRVLEFTIVTPDGVLRTVNACQDRDLFWALRGGGGGTFGVVVSSTHKVEPVVPLIVASLSFPANSTNILPFLTLLVDESLRWSSEGWGGHLGSHNFINVTPLLNLSEATRSLEAVSNYALAHNGTVVIEAMPNWYSFYTKYVIPNTASVGETRILSTRLIPTSLFTSADGRGQLLDYLAYLLDQGITPYIPVVNPILAPHEPNATSATPAWRNTLWHLGGGVAWAWNASVADRKAGVQQLAQLTERAEALAPGSGAYVNEANPWTEDWKEAWWGGNYERLLAVKRKYDPYRLLKCWRCVGFEEEEEKEEPFACFGLLE</sequence>
<dbReference type="SUPFAM" id="SSF56176">
    <property type="entry name" value="FAD-binding/transporter-associated domain-like"/>
    <property type="match status" value="1"/>
</dbReference>
<evidence type="ECO:0000256" key="1">
    <source>
        <dbReference type="ARBA" id="ARBA00005466"/>
    </source>
</evidence>
<evidence type="ECO:0000259" key="3">
    <source>
        <dbReference type="PROSITE" id="PS51387"/>
    </source>
</evidence>
<dbReference type="GO" id="GO:0016491">
    <property type="term" value="F:oxidoreductase activity"/>
    <property type="evidence" value="ECO:0007669"/>
    <property type="project" value="UniProtKB-KW"/>
</dbReference>
<gene>
    <name evidence="4" type="ORF">AOQ84DRAFT_351393</name>
</gene>
<proteinExistence type="inferred from homology"/>